<dbReference type="Gene3D" id="1.20.1090.10">
    <property type="entry name" value="Dehydroquinate synthase-like - alpha domain"/>
    <property type="match status" value="1"/>
</dbReference>
<dbReference type="InterPro" id="IPR001670">
    <property type="entry name" value="ADH_Fe/GldA"/>
</dbReference>
<gene>
    <name evidence="6" type="primary">eutG_1</name>
    <name evidence="6" type="ORF">J27TS8_16850</name>
</gene>
<dbReference type="PROSITE" id="PS00913">
    <property type="entry name" value="ADH_IRON_1"/>
    <property type="match status" value="1"/>
</dbReference>
<evidence type="ECO:0000256" key="2">
    <source>
        <dbReference type="ARBA" id="ARBA00023002"/>
    </source>
</evidence>
<evidence type="ECO:0000259" key="4">
    <source>
        <dbReference type="Pfam" id="PF00465"/>
    </source>
</evidence>
<dbReference type="AlphaFoldDB" id="A0A919WH73"/>
<feature type="domain" description="Alcohol dehydrogenase iron-type/glycerol dehydrogenase GldA" evidence="4">
    <location>
        <begin position="9"/>
        <end position="164"/>
    </location>
</feature>
<accession>A0A919WH73</accession>
<dbReference type="Pfam" id="PF00465">
    <property type="entry name" value="Fe-ADH"/>
    <property type="match status" value="1"/>
</dbReference>
<evidence type="ECO:0000259" key="5">
    <source>
        <dbReference type="Pfam" id="PF25137"/>
    </source>
</evidence>
<comment type="caution">
    <text evidence="6">The sequence shown here is derived from an EMBL/GenBank/DDBJ whole genome shotgun (WGS) entry which is preliminary data.</text>
</comment>
<dbReference type="CDD" id="cd08180">
    <property type="entry name" value="PDD"/>
    <property type="match status" value="1"/>
</dbReference>
<dbReference type="FunFam" id="1.20.1090.10:FF:000001">
    <property type="entry name" value="Aldehyde-alcohol dehydrogenase"/>
    <property type="match status" value="1"/>
</dbReference>
<dbReference type="PANTHER" id="PTHR11496">
    <property type="entry name" value="ALCOHOL DEHYDROGENASE"/>
    <property type="match status" value="1"/>
</dbReference>
<dbReference type="GO" id="GO:0004022">
    <property type="term" value="F:alcohol dehydrogenase (NAD+) activity"/>
    <property type="evidence" value="ECO:0007669"/>
    <property type="project" value="UniProtKB-ARBA"/>
</dbReference>
<organism evidence="6 7">
    <name type="scientific">Robertmurraya siralis</name>
    <dbReference type="NCBI Taxonomy" id="77777"/>
    <lineage>
        <taxon>Bacteria</taxon>
        <taxon>Bacillati</taxon>
        <taxon>Bacillota</taxon>
        <taxon>Bacilli</taxon>
        <taxon>Bacillales</taxon>
        <taxon>Bacillaceae</taxon>
        <taxon>Robertmurraya</taxon>
    </lineage>
</organism>
<protein>
    <submittedName>
        <fullName evidence="6">Alcohol dehydrogenase</fullName>
    </submittedName>
</protein>
<keyword evidence="7" id="KW-1185">Reference proteome</keyword>
<dbReference type="InterPro" id="IPR039697">
    <property type="entry name" value="Alcohol_dehydrogenase_Fe"/>
</dbReference>
<evidence type="ECO:0000256" key="3">
    <source>
        <dbReference type="ARBA" id="ARBA00023027"/>
    </source>
</evidence>
<sequence>MKSFFVGPKIYNGSDSIDYLKELKARKAFLVTDQMMVKFGIADAITDRLQAGACKIFAEVEPNPSLETVQNGLAFFLEEKPDVIIALGGGSPIDVAKAILLFYYQIMEKKPGDKRGVKPLFIAIPTTSGTGSEVTSYSVVTDMTNNIKIPLNDERMIPDVAILDEQLTKTVPPSVTADTGMDVLTHAIEAYVSNRATEFTDLYAEKAIKSVFKYLLRAFRFGNDLEARGKLHLASCMAGIAFTNASLGITHSLAHAIGAKFHMSHGRSNALLLPYVIQYNGGLCDNTYQTSEAAKKYMELTKILGLPCSTRKEAVISLSTAIKVLNEKLGIPQTMQAANIAELSYERHLLEIVKSAQKDICTQGNPKEVSEADFTNLLKWIYKG</sequence>
<reference evidence="6" key="1">
    <citation type="submission" date="2021-03" db="EMBL/GenBank/DDBJ databases">
        <title>Antimicrobial resistance genes in bacteria isolated from Japanese honey, and their potential for conferring macrolide and lincosamide resistance in the American foulbrood pathogen Paenibacillus larvae.</title>
        <authorList>
            <person name="Okamoto M."/>
            <person name="Kumagai M."/>
            <person name="Kanamori H."/>
            <person name="Takamatsu D."/>
        </authorList>
    </citation>
    <scope>NUCLEOTIDE SEQUENCE</scope>
    <source>
        <strain evidence="6">J27TS8</strain>
    </source>
</reference>
<dbReference type="OrthoDB" id="9815791at2"/>
<dbReference type="EMBL" id="BORC01000002">
    <property type="protein sequence ID" value="GIN61692.1"/>
    <property type="molecule type" value="Genomic_DNA"/>
</dbReference>
<name>A0A919WH73_9BACI</name>
<evidence type="ECO:0000313" key="7">
    <source>
        <dbReference type="Proteomes" id="UP000682111"/>
    </source>
</evidence>
<dbReference type="Gene3D" id="3.40.50.1970">
    <property type="match status" value="1"/>
</dbReference>
<dbReference type="InterPro" id="IPR056798">
    <property type="entry name" value="ADH_Fe_C"/>
</dbReference>
<dbReference type="RefSeq" id="WP_095308489.1">
    <property type="nucleotide sequence ID" value="NZ_BORC01000002.1"/>
</dbReference>
<dbReference type="Pfam" id="PF25137">
    <property type="entry name" value="ADH_Fe_C"/>
    <property type="match status" value="1"/>
</dbReference>
<dbReference type="InterPro" id="IPR018211">
    <property type="entry name" value="ADH_Fe_CS"/>
</dbReference>
<evidence type="ECO:0000313" key="6">
    <source>
        <dbReference type="EMBL" id="GIN61692.1"/>
    </source>
</evidence>
<proteinExistence type="inferred from homology"/>
<comment type="similarity">
    <text evidence="1">Belongs to the iron-containing alcohol dehydrogenase family.</text>
</comment>
<evidence type="ECO:0000256" key="1">
    <source>
        <dbReference type="ARBA" id="ARBA00007358"/>
    </source>
</evidence>
<dbReference type="GO" id="GO:0046872">
    <property type="term" value="F:metal ion binding"/>
    <property type="evidence" value="ECO:0007669"/>
    <property type="project" value="InterPro"/>
</dbReference>
<dbReference type="PANTHER" id="PTHR11496:SF102">
    <property type="entry name" value="ALCOHOL DEHYDROGENASE 4"/>
    <property type="match status" value="1"/>
</dbReference>
<dbReference type="FunFam" id="3.40.50.1970:FF:000003">
    <property type="entry name" value="Alcohol dehydrogenase, iron-containing"/>
    <property type="match status" value="1"/>
</dbReference>
<dbReference type="Proteomes" id="UP000682111">
    <property type="component" value="Unassembled WGS sequence"/>
</dbReference>
<keyword evidence="2" id="KW-0560">Oxidoreductase</keyword>
<feature type="domain" description="Fe-containing alcohol dehydrogenase-like C-terminal" evidence="5">
    <location>
        <begin position="176"/>
        <end position="380"/>
    </location>
</feature>
<dbReference type="SUPFAM" id="SSF56796">
    <property type="entry name" value="Dehydroquinate synthase-like"/>
    <property type="match status" value="1"/>
</dbReference>
<keyword evidence="3" id="KW-0520">NAD</keyword>